<protein>
    <submittedName>
        <fullName evidence="1">Chitinase 2</fullName>
        <ecNumber evidence="1">3.2.1.14</ecNumber>
    </submittedName>
</protein>
<dbReference type="EC" id="3.2.1.14" evidence="1"/>
<dbReference type="AlphaFoldDB" id="A0AAN7I083"/>
<comment type="caution">
    <text evidence="1">The sequence shown here is derived from an EMBL/GenBank/DDBJ whole genome shotgun (WGS) entry which is preliminary data.</text>
</comment>
<dbReference type="EMBL" id="JASEJX010000014">
    <property type="protein sequence ID" value="KAK4515316.1"/>
    <property type="molecule type" value="Genomic_DNA"/>
</dbReference>
<organism evidence="1 2">
    <name type="scientific">Mucor velutinosus</name>
    <dbReference type="NCBI Taxonomy" id="708070"/>
    <lineage>
        <taxon>Eukaryota</taxon>
        <taxon>Fungi</taxon>
        <taxon>Fungi incertae sedis</taxon>
        <taxon>Mucoromycota</taxon>
        <taxon>Mucoromycotina</taxon>
        <taxon>Mucoromycetes</taxon>
        <taxon>Mucorales</taxon>
        <taxon>Mucorineae</taxon>
        <taxon>Mucoraceae</taxon>
        <taxon>Mucor</taxon>
    </lineage>
</organism>
<evidence type="ECO:0000313" key="2">
    <source>
        <dbReference type="Proteomes" id="UP001304243"/>
    </source>
</evidence>
<dbReference type="GO" id="GO:0008843">
    <property type="term" value="F:endochitinase activity"/>
    <property type="evidence" value="ECO:0007669"/>
    <property type="project" value="UniProtKB-EC"/>
</dbReference>
<keyword evidence="1" id="KW-0326">Glycosidase</keyword>
<proteinExistence type="predicted"/>
<evidence type="ECO:0000313" key="1">
    <source>
        <dbReference type="EMBL" id="KAK4515316.1"/>
    </source>
</evidence>
<sequence length="254" mass="27968">MMALLTLICQANTKPNWNPIASAIIDNLVANPLKLKGKEAPILSAVTVATNSAVAKNVVCSSASSSTSRSTFSTMSTVVSPSSKASSETTSIKLHKMTEQDKQKVNEMYAGLDRKKLWKLKTGTIVEDKMKQLASSLDYEHPSHSMILDITDSCWTKVFEPNEWQEIRDHKTVEMPSSCFDFGNLECISGEKSSRASADASNSSRSLSDLTRQSTGRKMDYLFISKKIEYELGYGECALISGVNTTKELYDSCF</sequence>
<keyword evidence="1" id="KW-0378">Hydrolase</keyword>
<gene>
    <name evidence="1" type="primary">CHT2_3</name>
    <name evidence="1" type="ORF">ATC70_010260</name>
</gene>
<reference evidence="1 2" key="1">
    <citation type="submission" date="2022-11" db="EMBL/GenBank/DDBJ databases">
        <title>Mucor velutinosus strain NIH1002 WGS.</title>
        <authorList>
            <person name="Subramanian P."/>
            <person name="Mullikin J.C."/>
            <person name="Segre J.A."/>
            <person name="Zelazny A.M."/>
        </authorList>
    </citation>
    <scope>NUCLEOTIDE SEQUENCE [LARGE SCALE GENOMIC DNA]</scope>
    <source>
        <strain evidence="1 2">NIH1002</strain>
    </source>
</reference>
<dbReference type="RefSeq" id="XP_064681982.1">
    <property type="nucleotide sequence ID" value="XM_064829480.1"/>
</dbReference>
<name>A0AAN7I083_9FUNG</name>
<accession>A0AAN7I083</accession>
<dbReference type="GeneID" id="89953946"/>
<dbReference type="Proteomes" id="UP001304243">
    <property type="component" value="Unassembled WGS sequence"/>
</dbReference>
<keyword evidence="2" id="KW-1185">Reference proteome</keyword>